<keyword evidence="1" id="KW-1003">Cell membrane</keyword>
<evidence type="ECO:0000256" key="7">
    <source>
        <dbReference type="SAM" id="SignalP"/>
    </source>
</evidence>
<name>A0ABS5CC08_9BACL</name>
<dbReference type="PANTHER" id="PTHR43649">
    <property type="entry name" value="ARABINOSE-BINDING PROTEIN-RELATED"/>
    <property type="match status" value="1"/>
</dbReference>
<evidence type="ECO:0000313" key="10">
    <source>
        <dbReference type="Proteomes" id="UP000673394"/>
    </source>
</evidence>
<organism evidence="9 10">
    <name type="scientific">Paenibacillus lignilyticus</name>
    <dbReference type="NCBI Taxonomy" id="1172615"/>
    <lineage>
        <taxon>Bacteria</taxon>
        <taxon>Bacillati</taxon>
        <taxon>Bacillota</taxon>
        <taxon>Bacilli</taxon>
        <taxon>Bacillales</taxon>
        <taxon>Paenibacillaceae</taxon>
        <taxon>Paenibacillus</taxon>
    </lineage>
</organism>
<evidence type="ECO:0000256" key="5">
    <source>
        <dbReference type="ARBA" id="ARBA00023288"/>
    </source>
</evidence>
<evidence type="ECO:0000313" key="9">
    <source>
        <dbReference type="EMBL" id="MBP3963469.1"/>
    </source>
</evidence>
<sequence length="556" mass="61723">MKIHRFRGSYSFGFLSLLAIAQMAGCASQAGKSPNTELSRPETDGPVTPYAEPVTMTVWAGMNDVMRFASGESIDDNLHTRYMKSFLNLEFHNKWVADGGKIGEKIDLDISSNDLPDAVQVNVEQMSRLIKNGQVEDLTDVWNKYALPGLKANMGYQNRIAFTPATKSGRIFGIPLPSDMGNSIALMYIRKDWLRNLHRQVPRTTAELNELVHAFASQDPDGNGKKDTWGVAFEQAAEGGSVGLPGGMTMDALAAGFGVYPELWVSSPDGKLSYGTISDRMIPVLSMLKDWYDSGAIDPEFAIKDLNRVSKDVADGRIGIVFGPFHYPLWPLKDALKNNPNADWIVAPIPSVDGKPAVPKALPFSGSWVVVRSGYEHPEALIKALNVTYMMQANMGEPGKFWDEAGKGVYKDLSAHLYMKPYLFDSPVRNLQSGKEIHAALQSGDETKLVSTSARNIYANFIQSKDKLDAWTFRKIFDESELVLSSYPKLQYSAFFDAPTPEMLTKGEALARLEHEQLTRIIMGSPLDMFGRFKEKWVKLGGDAITREVNAWQQKQ</sequence>
<dbReference type="EMBL" id="JAGKSP010000004">
    <property type="protein sequence ID" value="MBP3963469.1"/>
    <property type="molecule type" value="Genomic_DNA"/>
</dbReference>
<feature type="signal peptide" evidence="7">
    <location>
        <begin position="1"/>
        <end position="24"/>
    </location>
</feature>
<evidence type="ECO:0000313" key="8">
    <source>
        <dbReference type="EMBL" id="MBP3961860.1"/>
    </source>
</evidence>
<dbReference type="PANTHER" id="PTHR43649:SF33">
    <property type="entry name" value="POLYGALACTURONAN_RHAMNOGALACTURONAN-BINDING PROTEIN YTCQ"/>
    <property type="match status" value="1"/>
</dbReference>
<dbReference type="InterPro" id="IPR006059">
    <property type="entry name" value="SBP"/>
</dbReference>
<reference evidence="9 10" key="1">
    <citation type="submission" date="2021-04" db="EMBL/GenBank/DDBJ databases">
        <title>Paenibacillus sp. DLE-14 whole genome sequence.</title>
        <authorList>
            <person name="Ham Y.J."/>
        </authorList>
    </citation>
    <scope>NUCLEOTIDE SEQUENCE [LARGE SCALE GENOMIC DNA]</scope>
    <source>
        <strain evidence="9 10">DLE-14</strain>
    </source>
</reference>
<keyword evidence="5" id="KW-0449">Lipoprotein</keyword>
<evidence type="ECO:0000256" key="3">
    <source>
        <dbReference type="ARBA" id="ARBA00023136"/>
    </source>
</evidence>
<evidence type="ECO:0000256" key="4">
    <source>
        <dbReference type="ARBA" id="ARBA00023139"/>
    </source>
</evidence>
<proteinExistence type="predicted"/>
<evidence type="ECO:0000256" key="2">
    <source>
        <dbReference type="ARBA" id="ARBA00022729"/>
    </source>
</evidence>
<comment type="caution">
    <text evidence="9">The sequence shown here is derived from an EMBL/GenBank/DDBJ whole genome shotgun (WGS) entry which is preliminary data.</text>
</comment>
<dbReference type="RefSeq" id="WP_210655564.1">
    <property type="nucleotide sequence ID" value="NZ_JAGKSP010000001.1"/>
</dbReference>
<dbReference type="InterPro" id="IPR050490">
    <property type="entry name" value="Bact_solute-bd_prot1"/>
</dbReference>
<dbReference type="EMBL" id="JAGKSP010000001">
    <property type="protein sequence ID" value="MBP3961860.1"/>
    <property type="molecule type" value="Genomic_DNA"/>
</dbReference>
<keyword evidence="4" id="KW-0564">Palmitate</keyword>
<evidence type="ECO:0000256" key="1">
    <source>
        <dbReference type="ARBA" id="ARBA00022475"/>
    </source>
</evidence>
<dbReference type="Gene3D" id="3.40.190.10">
    <property type="entry name" value="Periplasmic binding protein-like II"/>
    <property type="match status" value="2"/>
</dbReference>
<evidence type="ECO:0000256" key="6">
    <source>
        <dbReference type="SAM" id="MobiDB-lite"/>
    </source>
</evidence>
<protein>
    <submittedName>
        <fullName evidence="9">Extracellular solute-binding protein</fullName>
    </submittedName>
</protein>
<dbReference type="SUPFAM" id="SSF53850">
    <property type="entry name" value="Periplasmic binding protein-like II"/>
    <property type="match status" value="1"/>
</dbReference>
<keyword evidence="2 7" id="KW-0732">Signal</keyword>
<dbReference type="Proteomes" id="UP000673394">
    <property type="component" value="Unassembled WGS sequence"/>
</dbReference>
<feature type="region of interest" description="Disordered" evidence="6">
    <location>
        <begin position="30"/>
        <end position="50"/>
    </location>
</feature>
<gene>
    <name evidence="8" type="ORF">I8J30_03995</name>
    <name evidence="9" type="ORF">I8J30_12200</name>
</gene>
<dbReference type="Pfam" id="PF01547">
    <property type="entry name" value="SBP_bac_1"/>
    <property type="match status" value="1"/>
</dbReference>
<accession>A0ABS5CC08</accession>
<feature type="chain" id="PRO_5045032127" evidence="7">
    <location>
        <begin position="25"/>
        <end position="556"/>
    </location>
</feature>
<keyword evidence="3" id="KW-0472">Membrane</keyword>
<keyword evidence="10" id="KW-1185">Reference proteome</keyword>